<evidence type="ECO:0000313" key="2">
    <source>
        <dbReference type="EMBL" id="TKW37325.1"/>
    </source>
</evidence>
<dbReference type="Gramene" id="TKW37325">
    <property type="protein sequence ID" value="TKW37325"/>
    <property type="gene ID" value="SEVIR_1G039600v2"/>
</dbReference>
<dbReference type="AlphaFoldDB" id="A0A4U6W6A6"/>
<evidence type="ECO:0000256" key="1">
    <source>
        <dbReference type="SAM" id="MobiDB-lite"/>
    </source>
</evidence>
<dbReference type="EMBL" id="CM016552">
    <property type="protein sequence ID" value="TKW37325.1"/>
    <property type="molecule type" value="Genomic_DNA"/>
</dbReference>
<feature type="region of interest" description="Disordered" evidence="1">
    <location>
        <begin position="80"/>
        <end position="111"/>
    </location>
</feature>
<feature type="compositionally biased region" description="Low complexity" evidence="1">
    <location>
        <begin position="1"/>
        <end position="25"/>
    </location>
</feature>
<keyword evidence="3" id="KW-1185">Reference proteome</keyword>
<feature type="compositionally biased region" description="Pro residues" evidence="1">
    <location>
        <begin position="52"/>
        <end position="61"/>
    </location>
</feature>
<organism evidence="2 3">
    <name type="scientific">Setaria viridis</name>
    <name type="common">Green bristlegrass</name>
    <name type="synonym">Setaria italica subsp. viridis</name>
    <dbReference type="NCBI Taxonomy" id="4556"/>
    <lineage>
        <taxon>Eukaryota</taxon>
        <taxon>Viridiplantae</taxon>
        <taxon>Streptophyta</taxon>
        <taxon>Embryophyta</taxon>
        <taxon>Tracheophyta</taxon>
        <taxon>Spermatophyta</taxon>
        <taxon>Magnoliopsida</taxon>
        <taxon>Liliopsida</taxon>
        <taxon>Poales</taxon>
        <taxon>Poaceae</taxon>
        <taxon>PACMAD clade</taxon>
        <taxon>Panicoideae</taxon>
        <taxon>Panicodae</taxon>
        <taxon>Paniceae</taxon>
        <taxon>Cenchrinae</taxon>
        <taxon>Setaria</taxon>
    </lineage>
</organism>
<protein>
    <submittedName>
        <fullName evidence="2">Uncharacterized protein</fullName>
    </submittedName>
</protein>
<gene>
    <name evidence="2" type="ORF">SEVIR_1G039600v2</name>
</gene>
<feature type="compositionally biased region" description="Basic and acidic residues" evidence="1">
    <location>
        <begin position="97"/>
        <end position="111"/>
    </location>
</feature>
<reference evidence="2" key="1">
    <citation type="submission" date="2019-03" db="EMBL/GenBank/DDBJ databases">
        <title>WGS assembly of Setaria viridis.</title>
        <authorList>
            <person name="Huang P."/>
            <person name="Jenkins J."/>
            <person name="Grimwood J."/>
            <person name="Barry K."/>
            <person name="Healey A."/>
            <person name="Mamidi S."/>
            <person name="Sreedasyam A."/>
            <person name="Shu S."/>
            <person name="Feldman M."/>
            <person name="Wu J."/>
            <person name="Yu Y."/>
            <person name="Chen C."/>
            <person name="Johnson J."/>
            <person name="Rokhsar D."/>
            <person name="Baxter I."/>
            <person name="Schmutz J."/>
            <person name="Brutnell T."/>
            <person name="Kellogg E."/>
        </authorList>
    </citation>
    <scope>NUCLEOTIDE SEQUENCE [LARGE SCALE GENOMIC DNA]</scope>
</reference>
<sequence length="111" mass="11780">MRQAWSRSASGTAPPRPPSSSATRPENPNPLHHHISPPSLSIQTPPRHVPITSPPESPPLNRPTAACGLAFPRAVPGLLSAGQRTGYPNPSILGSAVEEHWGRERGSHQPS</sequence>
<feature type="region of interest" description="Disordered" evidence="1">
    <location>
        <begin position="1"/>
        <end position="64"/>
    </location>
</feature>
<proteinExistence type="predicted"/>
<accession>A0A4U6W6A6</accession>
<dbReference type="Proteomes" id="UP000298652">
    <property type="component" value="Chromosome 1"/>
</dbReference>
<evidence type="ECO:0000313" key="3">
    <source>
        <dbReference type="Proteomes" id="UP000298652"/>
    </source>
</evidence>
<name>A0A4U6W6A6_SETVI</name>